<keyword evidence="1" id="KW-1133">Transmembrane helix</keyword>
<proteinExistence type="predicted"/>
<name>A0ABW5NS42_9FLAO</name>
<accession>A0ABW5NS42</accession>
<keyword evidence="1" id="KW-0472">Membrane</keyword>
<feature type="transmembrane region" description="Helical" evidence="1">
    <location>
        <begin position="7"/>
        <end position="26"/>
    </location>
</feature>
<evidence type="ECO:0000313" key="2">
    <source>
        <dbReference type="EMBL" id="MFD2601082.1"/>
    </source>
</evidence>
<organism evidence="2 3">
    <name type="scientific">Flavobacterium suzhouense</name>
    <dbReference type="NCBI Taxonomy" id="1529638"/>
    <lineage>
        <taxon>Bacteria</taxon>
        <taxon>Pseudomonadati</taxon>
        <taxon>Bacteroidota</taxon>
        <taxon>Flavobacteriia</taxon>
        <taxon>Flavobacteriales</taxon>
        <taxon>Flavobacteriaceae</taxon>
        <taxon>Flavobacterium</taxon>
    </lineage>
</organism>
<sequence>MKKWVKYGLLQGALMAFGLAIAFPILDGTFSTTNLVIGIPVFILSGLVWGYLMLGKQPKKLYNEKMG</sequence>
<dbReference type="Proteomes" id="UP001597480">
    <property type="component" value="Unassembled WGS sequence"/>
</dbReference>
<feature type="transmembrane region" description="Helical" evidence="1">
    <location>
        <begin position="32"/>
        <end position="54"/>
    </location>
</feature>
<evidence type="ECO:0000256" key="1">
    <source>
        <dbReference type="SAM" id="Phobius"/>
    </source>
</evidence>
<dbReference type="RefSeq" id="WP_114757852.1">
    <property type="nucleotide sequence ID" value="NZ_JBHUMD010000005.1"/>
</dbReference>
<dbReference type="EMBL" id="JBHUMD010000005">
    <property type="protein sequence ID" value="MFD2601082.1"/>
    <property type="molecule type" value="Genomic_DNA"/>
</dbReference>
<gene>
    <name evidence="2" type="ORF">ACFSR3_03360</name>
</gene>
<keyword evidence="1" id="KW-0812">Transmembrane</keyword>
<evidence type="ECO:0000313" key="3">
    <source>
        <dbReference type="Proteomes" id="UP001597480"/>
    </source>
</evidence>
<reference evidence="3" key="1">
    <citation type="journal article" date="2019" name="Int. J. Syst. Evol. Microbiol.">
        <title>The Global Catalogue of Microorganisms (GCM) 10K type strain sequencing project: providing services to taxonomists for standard genome sequencing and annotation.</title>
        <authorList>
            <consortium name="The Broad Institute Genomics Platform"/>
            <consortium name="The Broad Institute Genome Sequencing Center for Infectious Disease"/>
            <person name="Wu L."/>
            <person name="Ma J."/>
        </authorList>
    </citation>
    <scope>NUCLEOTIDE SEQUENCE [LARGE SCALE GENOMIC DNA]</scope>
    <source>
        <strain evidence="3">KCTC 42107</strain>
    </source>
</reference>
<protein>
    <submittedName>
        <fullName evidence="2">Uncharacterized protein</fullName>
    </submittedName>
</protein>
<keyword evidence="3" id="KW-1185">Reference proteome</keyword>
<comment type="caution">
    <text evidence="2">The sequence shown here is derived from an EMBL/GenBank/DDBJ whole genome shotgun (WGS) entry which is preliminary data.</text>
</comment>